<dbReference type="NCBIfam" id="TIGR00229">
    <property type="entry name" value="sensory_box"/>
    <property type="match status" value="1"/>
</dbReference>
<dbReference type="PROSITE" id="PS50112">
    <property type="entry name" value="PAS"/>
    <property type="match status" value="1"/>
</dbReference>
<dbReference type="Gene3D" id="3.20.20.450">
    <property type="entry name" value="EAL domain"/>
    <property type="match status" value="1"/>
</dbReference>
<dbReference type="PROSITE" id="PS50883">
    <property type="entry name" value="EAL"/>
    <property type="match status" value="1"/>
</dbReference>
<dbReference type="AlphaFoldDB" id="A0A2T6BFE2"/>
<dbReference type="Proteomes" id="UP000243978">
    <property type="component" value="Unassembled WGS sequence"/>
</dbReference>
<dbReference type="SUPFAM" id="SSF141868">
    <property type="entry name" value="EAL domain-like"/>
    <property type="match status" value="1"/>
</dbReference>
<organism evidence="4 5">
    <name type="scientific">Litoreibacter ponti</name>
    <dbReference type="NCBI Taxonomy" id="1510457"/>
    <lineage>
        <taxon>Bacteria</taxon>
        <taxon>Pseudomonadati</taxon>
        <taxon>Pseudomonadota</taxon>
        <taxon>Alphaproteobacteria</taxon>
        <taxon>Rhodobacterales</taxon>
        <taxon>Roseobacteraceae</taxon>
        <taxon>Litoreibacter</taxon>
    </lineage>
</organism>
<dbReference type="PANTHER" id="PTHR44757">
    <property type="entry name" value="DIGUANYLATE CYCLASE DGCP"/>
    <property type="match status" value="1"/>
</dbReference>
<protein>
    <submittedName>
        <fullName evidence="4">PAS domain S-box-containing protein/diguanylate cyclase (GGDEF)-like protein</fullName>
    </submittedName>
</protein>
<dbReference type="PROSITE" id="PS50887">
    <property type="entry name" value="GGDEF"/>
    <property type="match status" value="1"/>
</dbReference>
<dbReference type="InterPro" id="IPR043128">
    <property type="entry name" value="Rev_trsase/Diguanyl_cyclase"/>
</dbReference>
<dbReference type="InterPro" id="IPR052155">
    <property type="entry name" value="Biofilm_reg_signaling"/>
</dbReference>
<dbReference type="Gene3D" id="3.30.450.20">
    <property type="entry name" value="PAS domain"/>
    <property type="match status" value="2"/>
</dbReference>
<accession>A0A2T6BFE2</accession>
<dbReference type="CDD" id="cd01949">
    <property type="entry name" value="GGDEF"/>
    <property type="match status" value="1"/>
</dbReference>
<evidence type="ECO:0000259" key="2">
    <source>
        <dbReference type="PROSITE" id="PS50883"/>
    </source>
</evidence>
<evidence type="ECO:0000313" key="4">
    <source>
        <dbReference type="EMBL" id="PTX54778.1"/>
    </source>
</evidence>
<dbReference type="RefSeq" id="WP_107847078.1">
    <property type="nucleotide sequence ID" value="NZ_QBKS01000002.1"/>
</dbReference>
<dbReference type="CDD" id="cd01948">
    <property type="entry name" value="EAL"/>
    <property type="match status" value="1"/>
</dbReference>
<proteinExistence type="predicted"/>
<evidence type="ECO:0000259" key="3">
    <source>
        <dbReference type="PROSITE" id="PS50887"/>
    </source>
</evidence>
<dbReference type="InterPro" id="IPR000160">
    <property type="entry name" value="GGDEF_dom"/>
</dbReference>
<dbReference type="Pfam" id="PF00990">
    <property type="entry name" value="GGDEF"/>
    <property type="match status" value="1"/>
</dbReference>
<dbReference type="SMART" id="SM00091">
    <property type="entry name" value="PAS"/>
    <property type="match status" value="2"/>
</dbReference>
<evidence type="ECO:0000313" key="5">
    <source>
        <dbReference type="Proteomes" id="UP000243978"/>
    </source>
</evidence>
<comment type="caution">
    <text evidence="4">The sequence shown here is derived from an EMBL/GenBank/DDBJ whole genome shotgun (WGS) entry which is preliminary data.</text>
</comment>
<name>A0A2T6BFE2_9RHOB</name>
<evidence type="ECO:0000259" key="1">
    <source>
        <dbReference type="PROSITE" id="PS50112"/>
    </source>
</evidence>
<dbReference type="Pfam" id="PF13426">
    <property type="entry name" value="PAS_9"/>
    <property type="match status" value="1"/>
</dbReference>
<dbReference type="InterPro" id="IPR029787">
    <property type="entry name" value="Nucleotide_cyclase"/>
</dbReference>
<dbReference type="Gene3D" id="3.30.70.270">
    <property type="match status" value="1"/>
</dbReference>
<sequence>MTGSAPLPRAAFDTLMRSLACPAAIIDADGAVVSWSDSFADIAGATLDALRSTNIDALLNPQDTTALHHHLANGTGALDITLLRARGPVPMSVSALPVDGDAPFFLCQATGAAATAQHQDDAEQDLHILRTTNTLKLAVEASGMGIWEYTPDTGQVHWDDRLLEIYGRAGEPNMRSEDLWETYIHPDDLEATLAYANECRRTNSDFCRDFRIIRPDGEVRHVRSVARFVPAPKGAGKLIGVNIDVTEDYARTEELERAQRQLEYDSRHDALTGLANRRKFDEVSTAHFDAMARTDRSAVMHLDLDLFKQINDTLGHGFGDAVLETTAQRLVKIIGERGIVSRAGGDEFVILLFDAPGRAELESLCETLISRCQQPVHHDGQNCTVGVSIGVAITLGPPRNPSKLFANADAALYTAKEQGRSRFRFFDAEVRTRTERETTLRQDLVDGLVRGEITCHFQPQYDAETLDIIGTEALVRWNSPSRGILSPADFMPHARKAGLVARIDAQVFRHVIAAQSRWAAQGLNFPVVALNISMERLLGDGLVEEVRWLLQDHHRISFELLETAFLDESEPKLLRRLDRLRQLGIGIELDDFGSGHSSVVALQTVRPDRVKIDQRLVDPICTDPNQLLVLQSLTKIARLNGAQVIVEGMETGIHLAAIRNVDCDALQGFALTYPMPSDEFAALLRDSGYCVAN</sequence>
<dbReference type="Gene3D" id="2.10.70.100">
    <property type="match status" value="1"/>
</dbReference>
<dbReference type="Pfam" id="PF08447">
    <property type="entry name" value="PAS_3"/>
    <property type="match status" value="1"/>
</dbReference>
<keyword evidence="5" id="KW-1185">Reference proteome</keyword>
<dbReference type="InterPro" id="IPR035965">
    <property type="entry name" value="PAS-like_dom_sf"/>
</dbReference>
<dbReference type="PANTHER" id="PTHR44757:SF2">
    <property type="entry name" value="BIOFILM ARCHITECTURE MAINTENANCE PROTEIN MBAA"/>
    <property type="match status" value="1"/>
</dbReference>
<feature type="domain" description="GGDEF" evidence="3">
    <location>
        <begin position="295"/>
        <end position="428"/>
    </location>
</feature>
<gene>
    <name evidence="4" type="ORF">C8N43_3598</name>
</gene>
<dbReference type="InterPro" id="IPR035919">
    <property type="entry name" value="EAL_sf"/>
</dbReference>
<dbReference type="SUPFAM" id="SSF55785">
    <property type="entry name" value="PYP-like sensor domain (PAS domain)"/>
    <property type="match status" value="2"/>
</dbReference>
<dbReference type="NCBIfam" id="TIGR00254">
    <property type="entry name" value="GGDEF"/>
    <property type="match status" value="1"/>
</dbReference>
<dbReference type="InterPro" id="IPR013655">
    <property type="entry name" value="PAS_fold_3"/>
</dbReference>
<dbReference type="InterPro" id="IPR001633">
    <property type="entry name" value="EAL_dom"/>
</dbReference>
<dbReference type="CDD" id="cd00130">
    <property type="entry name" value="PAS"/>
    <property type="match status" value="1"/>
</dbReference>
<dbReference type="OrthoDB" id="9814202at2"/>
<dbReference type="Pfam" id="PF00563">
    <property type="entry name" value="EAL"/>
    <property type="match status" value="1"/>
</dbReference>
<reference evidence="4 5" key="1">
    <citation type="submission" date="2018-04" db="EMBL/GenBank/DDBJ databases">
        <title>Genomic Encyclopedia of Archaeal and Bacterial Type Strains, Phase II (KMG-II): from individual species to whole genera.</title>
        <authorList>
            <person name="Goeker M."/>
        </authorList>
    </citation>
    <scope>NUCLEOTIDE SEQUENCE [LARGE SCALE GENOMIC DNA]</scope>
    <source>
        <strain evidence="4 5">DSM 100977</strain>
    </source>
</reference>
<dbReference type="SMART" id="SM00052">
    <property type="entry name" value="EAL"/>
    <property type="match status" value="1"/>
</dbReference>
<feature type="domain" description="PAS" evidence="1">
    <location>
        <begin position="8"/>
        <end position="63"/>
    </location>
</feature>
<feature type="domain" description="EAL" evidence="2">
    <location>
        <begin position="437"/>
        <end position="688"/>
    </location>
</feature>
<dbReference type="SMART" id="SM00267">
    <property type="entry name" value="GGDEF"/>
    <property type="match status" value="1"/>
</dbReference>
<dbReference type="InterPro" id="IPR000014">
    <property type="entry name" value="PAS"/>
</dbReference>
<dbReference type="SUPFAM" id="SSF55073">
    <property type="entry name" value="Nucleotide cyclase"/>
    <property type="match status" value="1"/>
</dbReference>
<dbReference type="EMBL" id="QBKS01000002">
    <property type="protein sequence ID" value="PTX54778.1"/>
    <property type="molecule type" value="Genomic_DNA"/>
</dbReference>